<accession>A0A1G9JBD9</accession>
<evidence type="ECO:0000313" key="1">
    <source>
        <dbReference type="EMBL" id="SDL34701.1"/>
    </source>
</evidence>
<sequence length="42" mass="4953">MVMLFDKIFVESFSEGWLLVFRLNYAKKFDVDNLFCNGSKVT</sequence>
<protein>
    <submittedName>
        <fullName evidence="1">Uncharacterized protein</fullName>
    </submittedName>
</protein>
<keyword evidence="2" id="KW-1185">Reference proteome</keyword>
<reference evidence="2" key="1">
    <citation type="submission" date="2016-10" db="EMBL/GenBank/DDBJ databases">
        <authorList>
            <person name="Varghese N."/>
            <person name="Submissions S."/>
        </authorList>
    </citation>
    <scope>NUCLEOTIDE SEQUENCE [LARGE SCALE GENOMIC DNA]</scope>
    <source>
        <strain evidence="2">DSM 19886</strain>
    </source>
</reference>
<organism evidence="1 2">
    <name type="scientific">Kriegella aquimaris</name>
    <dbReference type="NCBI Taxonomy" id="192904"/>
    <lineage>
        <taxon>Bacteria</taxon>
        <taxon>Pseudomonadati</taxon>
        <taxon>Bacteroidota</taxon>
        <taxon>Flavobacteriia</taxon>
        <taxon>Flavobacteriales</taxon>
        <taxon>Flavobacteriaceae</taxon>
        <taxon>Kriegella</taxon>
    </lineage>
</organism>
<name>A0A1G9JBD9_9FLAO</name>
<dbReference type="Proteomes" id="UP000199440">
    <property type="component" value="Unassembled WGS sequence"/>
</dbReference>
<dbReference type="EMBL" id="FNGV01000001">
    <property type="protein sequence ID" value="SDL34701.1"/>
    <property type="molecule type" value="Genomic_DNA"/>
</dbReference>
<gene>
    <name evidence="1" type="ORF">SAMN04488514_101482</name>
</gene>
<dbReference type="AlphaFoldDB" id="A0A1G9JBD9"/>
<proteinExistence type="predicted"/>
<evidence type="ECO:0000313" key="2">
    <source>
        <dbReference type="Proteomes" id="UP000199440"/>
    </source>
</evidence>